<dbReference type="InterPro" id="IPR036396">
    <property type="entry name" value="Cyt_P450_sf"/>
</dbReference>
<gene>
    <name evidence="11" type="ORF">NQ318_000106</name>
</gene>
<evidence type="ECO:0000256" key="7">
    <source>
        <dbReference type="ARBA" id="ARBA00023033"/>
    </source>
</evidence>
<dbReference type="InterPro" id="IPR050196">
    <property type="entry name" value="Cytochrome_P450_Monoox"/>
</dbReference>
<dbReference type="PROSITE" id="PS00086">
    <property type="entry name" value="CYTOCHROME_P450"/>
    <property type="match status" value="1"/>
</dbReference>
<dbReference type="GO" id="GO:0020037">
    <property type="term" value="F:heme binding"/>
    <property type="evidence" value="ECO:0007669"/>
    <property type="project" value="InterPro"/>
</dbReference>
<evidence type="ECO:0000256" key="10">
    <source>
        <dbReference type="SAM" id="Phobius"/>
    </source>
</evidence>
<dbReference type="PRINTS" id="PR00385">
    <property type="entry name" value="P450"/>
</dbReference>
<dbReference type="InterPro" id="IPR001128">
    <property type="entry name" value="Cyt_P450"/>
</dbReference>
<dbReference type="PANTHER" id="PTHR24291:SF187">
    <property type="entry name" value="CYTOCHROME P450 4AE1-RELATED"/>
    <property type="match status" value="1"/>
</dbReference>
<dbReference type="Gene3D" id="1.10.630.10">
    <property type="entry name" value="Cytochrome P450"/>
    <property type="match status" value="2"/>
</dbReference>
<keyword evidence="7 9" id="KW-0503">Monooxygenase</keyword>
<comment type="caution">
    <text evidence="11">The sequence shown here is derived from an EMBL/GenBank/DDBJ whole genome shotgun (WGS) entry which is preliminary data.</text>
</comment>
<evidence type="ECO:0000313" key="11">
    <source>
        <dbReference type="EMBL" id="KAJ8937565.1"/>
    </source>
</evidence>
<accession>A0AAV8XG58</accession>
<dbReference type="Proteomes" id="UP001162162">
    <property type="component" value="Unassembled WGS sequence"/>
</dbReference>
<evidence type="ECO:0000256" key="8">
    <source>
        <dbReference type="PIRSR" id="PIRSR602401-1"/>
    </source>
</evidence>
<evidence type="ECO:0000256" key="5">
    <source>
        <dbReference type="ARBA" id="ARBA00023002"/>
    </source>
</evidence>
<dbReference type="CDD" id="cd20628">
    <property type="entry name" value="CYP4"/>
    <property type="match status" value="1"/>
</dbReference>
<dbReference type="EMBL" id="JAPWTK010000642">
    <property type="protein sequence ID" value="KAJ8937565.1"/>
    <property type="molecule type" value="Genomic_DNA"/>
</dbReference>
<dbReference type="SUPFAM" id="SSF48264">
    <property type="entry name" value="Cytochrome P450"/>
    <property type="match status" value="1"/>
</dbReference>
<evidence type="ECO:0000256" key="3">
    <source>
        <dbReference type="ARBA" id="ARBA00022617"/>
    </source>
</evidence>
<dbReference type="GO" id="GO:0016705">
    <property type="term" value="F:oxidoreductase activity, acting on paired donors, with incorporation or reduction of molecular oxygen"/>
    <property type="evidence" value="ECO:0007669"/>
    <property type="project" value="InterPro"/>
</dbReference>
<keyword evidence="6 8" id="KW-0408">Iron</keyword>
<proteinExistence type="inferred from homology"/>
<comment type="similarity">
    <text evidence="2 9">Belongs to the cytochrome P450 family.</text>
</comment>
<comment type="cofactor">
    <cofactor evidence="1 8">
        <name>heme</name>
        <dbReference type="ChEBI" id="CHEBI:30413"/>
    </cofactor>
</comment>
<dbReference type="AlphaFoldDB" id="A0AAV8XG58"/>
<keyword evidence="12" id="KW-1185">Reference proteome</keyword>
<evidence type="ECO:0000256" key="4">
    <source>
        <dbReference type="ARBA" id="ARBA00022723"/>
    </source>
</evidence>
<evidence type="ECO:0008006" key="13">
    <source>
        <dbReference type="Google" id="ProtNLM"/>
    </source>
</evidence>
<keyword evidence="10" id="KW-0472">Membrane</keyword>
<dbReference type="GO" id="GO:0005506">
    <property type="term" value="F:iron ion binding"/>
    <property type="evidence" value="ECO:0007669"/>
    <property type="project" value="InterPro"/>
</dbReference>
<keyword evidence="4 8" id="KW-0479">Metal-binding</keyword>
<name>A0AAV8XG58_9CUCU</name>
<evidence type="ECO:0000256" key="6">
    <source>
        <dbReference type="ARBA" id="ARBA00023004"/>
    </source>
</evidence>
<dbReference type="Pfam" id="PF00067">
    <property type="entry name" value="p450"/>
    <property type="match status" value="3"/>
</dbReference>
<keyword evidence="5 9" id="KW-0560">Oxidoreductase</keyword>
<sequence>MFVVSVLLAVFVVILTLLINWWLVLRKYSGLRKVPGPIPLPLIGNANEIGKTTVETHPDLPPLNQGTISKIEAQYREMGHVRKVPSKRQAVVDDDTKLNLLLAVEENPITPARLLHSFLKLQNEYGSLYKLWLGPRLHLMMSKPEYLEHLLNSNIHLAKSDGYDLFRPWLGDGLLVSRAQKRHKTIRANISHQLLVGQTISQWLYVIGAKWKSRRKMITPTFHFKILEEFMITFNKQFDVLLDILSEKVKENPGESIEICELVNLASLDIICETAFGTSIRAQHKGNVKYVEAVNGFLEIFTLRFFSEWLRNPVLFRFSSLHRKYDEYLKILHSFTNRVIKERKAEFSSGSENSGEKSRRVDDDGIKRRAALLDMLLEATFNGEHLSDEDIRAEVDTFMFETFRKKVYDELIDTFGTENRSDITLSQINELKYLDLVVKESLRYYSPVPLIERVLDNDWTIGSTNEKLLCHIVVADGITIPKDTTISIFLYGMNHNPEAFPDPERFDPERFLPEKQTSRNTYAYIPFSAGPRNCIGQKYAVSELKTAVVKILLHFEVTADPDFKPEIGMCSVLKSRNGIKIKFKLRK</sequence>
<organism evidence="11 12">
    <name type="scientific">Aromia moschata</name>
    <dbReference type="NCBI Taxonomy" id="1265417"/>
    <lineage>
        <taxon>Eukaryota</taxon>
        <taxon>Metazoa</taxon>
        <taxon>Ecdysozoa</taxon>
        <taxon>Arthropoda</taxon>
        <taxon>Hexapoda</taxon>
        <taxon>Insecta</taxon>
        <taxon>Pterygota</taxon>
        <taxon>Neoptera</taxon>
        <taxon>Endopterygota</taxon>
        <taxon>Coleoptera</taxon>
        <taxon>Polyphaga</taxon>
        <taxon>Cucujiformia</taxon>
        <taxon>Chrysomeloidea</taxon>
        <taxon>Cerambycidae</taxon>
        <taxon>Cerambycinae</taxon>
        <taxon>Callichromatini</taxon>
        <taxon>Aromia</taxon>
    </lineage>
</organism>
<evidence type="ECO:0000256" key="1">
    <source>
        <dbReference type="ARBA" id="ARBA00001971"/>
    </source>
</evidence>
<dbReference type="InterPro" id="IPR017972">
    <property type="entry name" value="Cyt_P450_CS"/>
</dbReference>
<feature type="binding site" description="axial binding residue" evidence="8">
    <location>
        <position position="534"/>
    </location>
    <ligand>
        <name>heme</name>
        <dbReference type="ChEBI" id="CHEBI:30413"/>
    </ligand>
    <ligandPart>
        <name>Fe</name>
        <dbReference type="ChEBI" id="CHEBI:18248"/>
    </ligandPart>
</feature>
<keyword evidence="10" id="KW-1133">Transmembrane helix</keyword>
<protein>
    <recommendedName>
        <fullName evidence="13">Cytochrome P450</fullName>
    </recommendedName>
</protein>
<evidence type="ECO:0000256" key="9">
    <source>
        <dbReference type="RuleBase" id="RU000461"/>
    </source>
</evidence>
<feature type="transmembrane region" description="Helical" evidence="10">
    <location>
        <begin position="6"/>
        <end position="25"/>
    </location>
</feature>
<reference evidence="11" key="1">
    <citation type="journal article" date="2023" name="Insect Mol. Biol.">
        <title>Genome sequencing provides insights into the evolution of gene families encoding plant cell wall-degrading enzymes in longhorned beetles.</title>
        <authorList>
            <person name="Shin N.R."/>
            <person name="Okamura Y."/>
            <person name="Kirsch R."/>
            <person name="Pauchet Y."/>
        </authorList>
    </citation>
    <scope>NUCLEOTIDE SEQUENCE</scope>
    <source>
        <strain evidence="11">AMC_N1</strain>
    </source>
</reference>
<evidence type="ECO:0000256" key="2">
    <source>
        <dbReference type="ARBA" id="ARBA00010617"/>
    </source>
</evidence>
<keyword evidence="10" id="KW-0812">Transmembrane</keyword>
<evidence type="ECO:0000313" key="12">
    <source>
        <dbReference type="Proteomes" id="UP001162162"/>
    </source>
</evidence>
<dbReference type="PRINTS" id="PR00463">
    <property type="entry name" value="EP450I"/>
</dbReference>
<keyword evidence="3 8" id="KW-0349">Heme</keyword>
<dbReference type="InterPro" id="IPR002401">
    <property type="entry name" value="Cyt_P450_E_grp-I"/>
</dbReference>
<dbReference type="PANTHER" id="PTHR24291">
    <property type="entry name" value="CYTOCHROME P450 FAMILY 4"/>
    <property type="match status" value="1"/>
</dbReference>
<dbReference type="GO" id="GO:0004497">
    <property type="term" value="F:monooxygenase activity"/>
    <property type="evidence" value="ECO:0007669"/>
    <property type="project" value="UniProtKB-KW"/>
</dbReference>